<evidence type="ECO:0000256" key="2">
    <source>
        <dbReference type="ARBA" id="ARBA00002923"/>
    </source>
</evidence>
<sequence length="315" mass="35149">MSSIMKNQKQGMIRQRTLKNVIKATGITLHGGERAEIILRPAPVNTGILFRRIDLEPIVEIQALAENVGDTTLSTTLMKDKVRISTVEHLLSAFAGLGIDNAFVDVTAPEIPIMDGSAGPFVFLIQSAGIEEQNAPKRFIRIKRKIKLTDGDKWASFEPFNGFKVTFTIDFDHPLFKSKNKTATLDFSSLSYVKEVSRARTFGFMADFEKLQAMNLARGASLDNAIAIDDFRVLNDDGLRYENEFVKHKILDAVGDLYLLGSSLIGAFNGYKSGHELNNKILRHLLAHQDAWEFVTFEDKSTAPISYVRPILLEA</sequence>
<evidence type="ECO:0000256" key="1">
    <source>
        <dbReference type="ARBA" id="ARBA00001947"/>
    </source>
</evidence>
<comment type="similarity">
    <text evidence="12">Belongs to the LpxC family.</text>
</comment>
<dbReference type="EC" id="3.5.1.108" evidence="4 12"/>
<feature type="binding site" evidence="12">
    <location>
        <position position="248"/>
    </location>
    <ligand>
        <name>Zn(2+)</name>
        <dbReference type="ChEBI" id="CHEBI:29105"/>
    </ligand>
</feature>
<keyword evidence="7 12" id="KW-0479">Metal-binding</keyword>
<dbReference type="GO" id="GO:0016020">
    <property type="term" value="C:membrane"/>
    <property type="evidence" value="ECO:0007669"/>
    <property type="project" value="GOC"/>
</dbReference>
<dbReference type="InterPro" id="IPR015870">
    <property type="entry name" value="UDP-acyl_N-AcGlcN_deAcase_N"/>
</dbReference>
<dbReference type="NCBIfam" id="TIGR00325">
    <property type="entry name" value="lpxC"/>
    <property type="match status" value="1"/>
</dbReference>
<gene>
    <name evidence="12" type="primary">lpxC</name>
    <name evidence="13" type="ORF">C8D86_10837</name>
</gene>
<evidence type="ECO:0000256" key="12">
    <source>
        <dbReference type="HAMAP-Rule" id="MF_00388"/>
    </source>
</evidence>
<evidence type="ECO:0000313" key="13">
    <source>
        <dbReference type="EMBL" id="RDI44785.1"/>
    </source>
</evidence>
<dbReference type="EMBL" id="QQAX01000008">
    <property type="protein sequence ID" value="RDI44785.1"/>
    <property type="molecule type" value="Genomic_DNA"/>
</dbReference>
<dbReference type="GO" id="GO:0009245">
    <property type="term" value="P:lipid A biosynthetic process"/>
    <property type="evidence" value="ECO:0007669"/>
    <property type="project" value="UniProtKB-UniRule"/>
</dbReference>
<comment type="cofactor">
    <cofactor evidence="1 12">
        <name>Zn(2+)</name>
        <dbReference type="ChEBI" id="CHEBI:29105"/>
    </cofactor>
</comment>
<dbReference type="Proteomes" id="UP000254720">
    <property type="component" value="Unassembled WGS sequence"/>
</dbReference>
<accession>A0A370GM30</accession>
<feature type="active site" description="Proton donor" evidence="12">
    <location>
        <position position="275"/>
    </location>
</feature>
<comment type="catalytic activity">
    <reaction evidence="11 12">
        <text>a UDP-3-O-[(3R)-3-hydroxyacyl]-N-acetyl-alpha-D-glucosamine + H2O = a UDP-3-O-[(3R)-3-hydroxyacyl]-alpha-D-glucosamine + acetate</text>
        <dbReference type="Rhea" id="RHEA:67816"/>
        <dbReference type="ChEBI" id="CHEBI:15377"/>
        <dbReference type="ChEBI" id="CHEBI:30089"/>
        <dbReference type="ChEBI" id="CHEBI:137740"/>
        <dbReference type="ChEBI" id="CHEBI:173225"/>
        <dbReference type="EC" id="3.5.1.108"/>
    </reaction>
</comment>
<evidence type="ECO:0000313" key="14">
    <source>
        <dbReference type="Proteomes" id="UP000254720"/>
    </source>
</evidence>
<evidence type="ECO:0000256" key="9">
    <source>
        <dbReference type="ARBA" id="ARBA00022833"/>
    </source>
</evidence>
<feature type="binding site" evidence="12">
    <location>
        <position position="89"/>
    </location>
    <ligand>
        <name>Zn(2+)</name>
        <dbReference type="ChEBI" id="CHEBI:29105"/>
    </ligand>
</feature>
<evidence type="ECO:0000256" key="8">
    <source>
        <dbReference type="ARBA" id="ARBA00022801"/>
    </source>
</evidence>
<evidence type="ECO:0000256" key="6">
    <source>
        <dbReference type="ARBA" id="ARBA00022556"/>
    </source>
</evidence>
<name>A0A370GM30_9COXI</name>
<dbReference type="SUPFAM" id="SSF54211">
    <property type="entry name" value="Ribosomal protein S5 domain 2-like"/>
    <property type="match status" value="2"/>
</dbReference>
<comment type="function">
    <text evidence="2 12">Catalyzes the hydrolysis of UDP-3-O-myristoyl-N-acetylglucosamine to form UDP-3-O-myristoylglucosamine and acetate, the committed step in lipid A biosynthesis.</text>
</comment>
<reference evidence="13 14" key="1">
    <citation type="submission" date="2018-07" db="EMBL/GenBank/DDBJ databases">
        <title>Genomic Encyclopedia of Type Strains, Phase IV (KMG-IV): sequencing the most valuable type-strain genomes for metagenomic binning, comparative biology and taxonomic classification.</title>
        <authorList>
            <person name="Goeker M."/>
        </authorList>
    </citation>
    <scope>NUCLEOTIDE SEQUENCE [LARGE SCALE GENOMIC DNA]</scope>
    <source>
        <strain evidence="13 14">DSM 16500</strain>
    </source>
</reference>
<dbReference type="Pfam" id="PF03331">
    <property type="entry name" value="LpxC"/>
    <property type="match status" value="1"/>
</dbReference>
<keyword evidence="6 12" id="KW-0441">Lipid A biosynthesis</keyword>
<dbReference type="AlphaFoldDB" id="A0A370GM30"/>
<evidence type="ECO:0000256" key="5">
    <source>
        <dbReference type="ARBA" id="ARBA00022516"/>
    </source>
</evidence>
<dbReference type="InterPro" id="IPR004463">
    <property type="entry name" value="UDP-acyl_GlcNac_deAcase"/>
</dbReference>
<keyword evidence="14" id="KW-1185">Reference proteome</keyword>
<dbReference type="PANTHER" id="PTHR33694">
    <property type="entry name" value="UDP-3-O-ACYL-N-ACETYLGLUCOSAMINE DEACETYLASE 1, MITOCHONDRIAL-RELATED"/>
    <property type="match status" value="1"/>
</dbReference>
<dbReference type="HAMAP" id="MF_00388">
    <property type="entry name" value="LpxC"/>
    <property type="match status" value="1"/>
</dbReference>
<evidence type="ECO:0000256" key="4">
    <source>
        <dbReference type="ARBA" id="ARBA00012745"/>
    </source>
</evidence>
<organism evidence="13 14">
    <name type="scientific">Aquicella lusitana</name>
    <dbReference type="NCBI Taxonomy" id="254246"/>
    <lineage>
        <taxon>Bacteria</taxon>
        <taxon>Pseudomonadati</taxon>
        <taxon>Pseudomonadota</taxon>
        <taxon>Gammaproteobacteria</taxon>
        <taxon>Legionellales</taxon>
        <taxon>Coxiellaceae</taxon>
        <taxon>Aquicella</taxon>
    </lineage>
</organism>
<keyword evidence="10 12" id="KW-0443">Lipid metabolism</keyword>
<proteinExistence type="inferred from homology"/>
<dbReference type="GO" id="GO:0046872">
    <property type="term" value="F:metal ion binding"/>
    <property type="evidence" value="ECO:0007669"/>
    <property type="project" value="UniProtKB-KW"/>
</dbReference>
<comment type="pathway">
    <text evidence="3 12">Glycolipid biosynthesis; lipid IV(A) biosynthesis; lipid IV(A) from (3R)-3-hydroxytetradecanoyl-[acyl-carrier-protein] and UDP-N-acetyl-alpha-D-glucosamine: step 2/6.</text>
</comment>
<dbReference type="GO" id="GO:0103117">
    <property type="term" value="F:UDP-3-O-acyl-N-acetylglucosamine deacetylase activity"/>
    <property type="evidence" value="ECO:0007669"/>
    <property type="project" value="UniProtKB-UniRule"/>
</dbReference>
<dbReference type="InterPro" id="IPR011334">
    <property type="entry name" value="UDP-acyl_GlcNac_deAcase_C"/>
</dbReference>
<keyword evidence="5 12" id="KW-0444">Lipid biosynthesis</keyword>
<evidence type="ECO:0000256" key="11">
    <source>
        <dbReference type="ARBA" id="ARBA00024535"/>
    </source>
</evidence>
<dbReference type="PANTHER" id="PTHR33694:SF1">
    <property type="entry name" value="UDP-3-O-ACYL-N-ACETYLGLUCOSAMINE DEACETYLASE 1, MITOCHONDRIAL-RELATED"/>
    <property type="match status" value="1"/>
</dbReference>
<evidence type="ECO:0000256" key="3">
    <source>
        <dbReference type="ARBA" id="ARBA00005002"/>
    </source>
</evidence>
<dbReference type="InterPro" id="IPR020568">
    <property type="entry name" value="Ribosomal_Su5_D2-typ_SF"/>
</dbReference>
<evidence type="ECO:0000256" key="7">
    <source>
        <dbReference type="ARBA" id="ARBA00022723"/>
    </source>
</evidence>
<dbReference type="Gene3D" id="3.30.1700.10">
    <property type="entry name" value="lpxc deacetylase, domain 2"/>
    <property type="match status" value="1"/>
</dbReference>
<protein>
    <recommendedName>
        <fullName evidence="4 12">UDP-3-O-acyl-N-acetylglucosamine deacetylase</fullName>
        <shortName evidence="12">UDP-3-O-acyl-GlcNAc deacetylase</shortName>
        <ecNumber evidence="4 12">3.5.1.108</ecNumber>
    </recommendedName>
    <alternativeName>
        <fullName evidence="12">UDP-3-O-[R-3-hydroxymyristoyl]-N-acetylglucosamine deacetylase</fullName>
    </alternativeName>
</protein>
<evidence type="ECO:0000256" key="10">
    <source>
        <dbReference type="ARBA" id="ARBA00023098"/>
    </source>
</evidence>
<dbReference type="Gene3D" id="3.30.230.20">
    <property type="entry name" value="lpxc deacetylase, domain 1"/>
    <property type="match status" value="1"/>
</dbReference>
<keyword evidence="9 12" id="KW-0862">Zinc</keyword>
<feature type="binding site" evidence="12">
    <location>
        <position position="252"/>
    </location>
    <ligand>
        <name>Zn(2+)</name>
        <dbReference type="ChEBI" id="CHEBI:29105"/>
    </ligand>
</feature>
<comment type="caution">
    <text evidence="13">The sequence shown here is derived from an EMBL/GenBank/DDBJ whole genome shotgun (WGS) entry which is preliminary data.</text>
</comment>
<dbReference type="UniPathway" id="UPA00359">
    <property type="reaction ID" value="UER00478"/>
</dbReference>
<keyword evidence="8 12" id="KW-0378">Hydrolase</keyword>